<comment type="caution">
    <text evidence="5">The sequence shown here is derived from an EMBL/GenBank/DDBJ whole genome shotgun (WGS) entry which is preliminary data.</text>
</comment>
<feature type="domain" description="ABC transporter" evidence="4">
    <location>
        <begin position="5"/>
        <end position="230"/>
    </location>
</feature>
<keyword evidence="1" id="KW-0813">Transport</keyword>
<evidence type="ECO:0000313" key="6">
    <source>
        <dbReference type="Proteomes" id="UP000680132"/>
    </source>
</evidence>
<dbReference type="RefSeq" id="WP_208504344.1">
    <property type="nucleotide sequence ID" value="NZ_JAGFOA010000006.1"/>
</dbReference>
<keyword evidence="3 5" id="KW-0067">ATP-binding</keyword>
<evidence type="ECO:0000256" key="3">
    <source>
        <dbReference type="ARBA" id="ARBA00022840"/>
    </source>
</evidence>
<keyword evidence="6" id="KW-1185">Reference proteome</keyword>
<reference evidence="5" key="1">
    <citation type="submission" date="2021-03" db="EMBL/GenBank/DDBJ databases">
        <title>Microbacterium sp. nov., a novel actinobacterium isolated from cow dung.</title>
        <authorList>
            <person name="Zhang L."/>
        </authorList>
    </citation>
    <scope>NUCLEOTIDE SEQUENCE</scope>
    <source>
        <strain evidence="5">NEAU-LLB</strain>
    </source>
</reference>
<evidence type="ECO:0000256" key="2">
    <source>
        <dbReference type="ARBA" id="ARBA00022741"/>
    </source>
</evidence>
<evidence type="ECO:0000313" key="5">
    <source>
        <dbReference type="EMBL" id="MBO3664574.1"/>
    </source>
</evidence>
<dbReference type="Gene3D" id="3.40.50.300">
    <property type="entry name" value="P-loop containing nucleotide triphosphate hydrolases"/>
    <property type="match status" value="1"/>
</dbReference>
<dbReference type="GO" id="GO:0005524">
    <property type="term" value="F:ATP binding"/>
    <property type="evidence" value="ECO:0007669"/>
    <property type="project" value="UniProtKB-KW"/>
</dbReference>
<dbReference type="Proteomes" id="UP000680132">
    <property type="component" value="Unassembled WGS sequence"/>
</dbReference>
<dbReference type="PROSITE" id="PS00211">
    <property type="entry name" value="ABC_TRANSPORTER_1"/>
    <property type="match status" value="1"/>
</dbReference>
<dbReference type="SUPFAM" id="SSF52540">
    <property type="entry name" value="P-loop containing nucleoside triphosphate hydrolases"/>
    <property type="match status" value="1"/>
</dbReference>
<dbReference type="InterPro" id="IPR017871">
    <property type="entry name" value="ABC_transporter-like_CS"/>
</dbReference>
<dbReference type="InterPro" id="IPR051782">
    <property type="entry name" value="ABC_Transporter_VariousFunc"/>
</dbReference>
<evidence type="ECO:0000259" key="4">
    <source>
        <dbReference type="PROSITE" id="PS50893"/>
    </source>
</evidence>
<dbReference type="CDD" id="cd03230">
    <property type="entry name" value="ABC_DR_subfamily_A"/>
    <property type="match status" value="1"/>
</dbReference>
<dbReference type="InterPro" id="IPR003439">
    <property type="entry name" value="ABC_transporter-like_ATP-bd"/>
</dbReference>
<keyword evidence="2" id="KW-0547">Nucleotide-binding</keyword>
<dbReference type="InterPro" id="IPR003593">
    <property type="entry name" value="AAA+_ATPase"/>
</dbReference>
<organism evidence="5 6">
    <name type="scientific">Microbacterium stercoris</name>
    <dbReference type="NCBI Taxonomy" id="2820289"/>
    <lineage>
        <taxon>Bacteria</taxon>
        <taxon>Bacillati</taxon>
        <taxon>Actinomycetota</taxon>
        <taxon>Actinomycetes</taxon>
        <taxon>Micrococcales</taxon>
        <taxon>Microbacteriaceae</taxon>
        <taxon>Microbacterium</taxon>
    </lineage>
</organism>
<name>A0A939TUZ9_9MICO</name>
<dbReference type="AlphaFoldDB" id="A0A939TUZ9"/>
<gene>
    <name evidence="5" type="ORF">J5V96_13835</name>
</gene>
<dbReference type="EMBL" id="JAGFOA010000006">
    <property type="protein sequence ID" value="MBO3664574.1"/>
    <property type="molecule type" value="Genomic_DNA"/>
</dbReference>
<dbReference type="PANTHER" id="PTHR42939">
    <property type="entry name" value="ABC TRANSPORTER ATP-BINDING PROTEIN ALBC-RELATED"/>
    <property type="match status" value="1"/>
</dbReference>
<accession>A0A939TUZ9</accession>
<dbReference type="PANTHER" id="PTHR42939:SF1">
    <property type="entry name" value="ABC TRANSPORTER ATP-BINDING PROTEIN ALBC-RELATED"/>
    <property type="match status" value="1"/>
</dbReference>
<sequence length="257" mass="27536">MADLLEAEGLTKRYGKRTVLDAVSFTVPAGTVAGLLGPNGAGKSTCLHMLTGVVPPDAGRVSIGGIPLSEPAAKLGFGFAPDDLPLPEALTGREYLVFHDRLRGRTDLERGLEIVEAFDIASAADRQIAEYSHGMKRKIQLAAALMHTPDLLILDEPFRGLDPDATAVLSHLVGSMARSGCSVLMATHDLARAETMCDDVVILDRGRVAATGQPRELVQQFGRGESLETAFLVMTGRERDASRKMKLISASFERLTP</sequence>
<dbReference type="InterPro" id="IPR027417">
    <property type="entry name" value="P-loop_NTPase"/>
</dbReference>
<evidence type="ECO:0000256" key="1">
    <source>
        <dbReference type="ARBA" id="ARBA00022448"/>
    </source>
</evidence>
<proteinExistence type="predicted"/>
<dbReference type="GO" id="GO:0016887">
    <property type="term" value="F:ATP hydrolysis activity"/>
    <property type="evidence" value="ECO:0007669"/>
    <property type="project" value="InterPro"/>
</dbReference>
<protein>
    <submittedName>
        <fullName evidence="5">ABC transporter ATP-binding protein</fullName>
    </submittedName>
</protein>
<dbReference type="SMART" id="SM00382">
    <property type="entry name" value="AAA"/>
    <property type="match status" value="1"/>
</dbReference>
<dbReference type="Pfam" id="PF00005">
    <property type="entry name" value="ABC_tran"/>
    <property type="match status" value="1"/>
</dbReference>
<dbReference type="PROSITE" id="PS50893">
    <property type="entry name" value="ABC_TRANSPORTER_2"/>
    <property type="match status" value="1"/>
</dbReference>